<evidence type="ECO:0000256" key="2">
    <source>
        <dbReference type="PROSITE-ProRule" id="PRU00169"/>
    </source>
</evidence>
<dbReference type="Pfam" id="PF00072">
    <property type="entry name" value="Response_reg"/>
    <property type="match status" value="1"/>
</dbReference>
<dbReference type="Gene3D" id="3.40.50.2300">
    <property type="match status" value="1"/>
</dbReference>
<dbReference type="PANTHER" id="PTHR44591:SF3">
    <property type="entry name" value="RESPONSE REGULATORY DOMAIN-CONTAINING PROTEIN"/>
    <property type="match status" value="1"/>
</dbReference>
<evidence type="ECO:0000259" key="3">
    <source>
        <dbReference type="PROSITE" id="PS50110"/>
    </source>
</evidence>
<dbReference type="AlphaFoldDB" id="A0A1F6CLM2"/>
<evidence type="ECO:0000313" key="5">
    <source>
        <dbReference type="Proteomes" id="UP000178370"/>
    </source>
</evidence>
<accession>A0A1F6CLM2</accession>
<dbReference type="STRING" id="1798482.A2763_03770"/>
<dbReference type="PROSITE" id="PS50110">
    <property type="entry name" value="RESPONSE_REGULATORY"/>
    <property type="match status" value="1"/>
</dbReference>
<feature type="modified residue" description="4-aspartylphosphate" evidence="2">
    <location>
        <position position="69"/>
    </location>
</feature>
<dbReference type="InterPro" id="IPR011006">
    <property type="entry name" value="CheY-like_superfamily"/>
</dbReference>
<dbReference type="Proteomes" id="UP000178370">
    <property type="component" value="Unassembled WGS sequence"/>
</dbReference>
<dbReference type="InterPro" id="IPR050595">
    <property type="entry name" value="Bact_response_regulator"/>
</dbReference>
<dbReference type="SUPFAM" id="SSF52172">
    <property type="entry name" value="CheY-like"/>
    <property type="match status" value="1"/>
</dbReference>
<feature type="domain" description="Response regulatory" evidence="3">
    <location>
        <begin position="19"/>
        <end position="136"/>
    </location>
</feature>
<reference evidence="4 5" key="1">
    <citation type="journal article" date="2016" name="Nat. Commun.">
        <title>Thousands of microbial genomes shed light on interconnected biogeochemical processes in an aquifer system.</title>
        <authorList>
            <person name="Anantharaman K."/>
            <person name="Brown C.T."/>
            <person name="Hug L.A."/>
            <person name="Sharon I."/>
            <person name="Castelle C.J."/>
            <person name="Probst A.J."/>
            <person name="Thomas B.C."/>
            <person name="Singh A."/>
            <person name="Wilkins M.J."/>
            <person name="Karaoz U."/>
            <person name="Brodie E.L."/>
            <person name="Williams K.H."/>
            <person name="Hubbard S.S."/>
            <person name="Banfield J.F."/>
        </authorList>
    </citation>
    <scope>NUCLEOTIDE SEQUENCE [LARGE SCALE GENOMIC DNA]</scope>
</reference>
<sequence>MTTETTQPQPAPNGAKKGTILLTDDDKFLLDMYGMKFTQNGYTVEACLSANEALGILRSGFQPDVILFDLTMPELDGFSFLKAIADEHLAPKALKIALTNQSNESEKAKATELGATRYIVKASMIPSEVVNTVNEELAKHKTA</sequence>
<evidence type="ECO:0000313" key="4">
    <source>
        <dbReference type="EMBL" id="OGG50035.1"/>
    </source>
</evidence>
<name>A0A1F6CLM2_9BACT</name>
<protein>
    <recommendedName>
        <fullName evidence="3">Response regulatory domain-containing protein</fullName>
    </recommendedName>
</protein>
<gene>
    <name evidence="4" type="ORF">A2763_03770</name>
</gene>
<dbReference type="GO" id="GO:0000160">
    <property type="term" value="P:phosphorelay signal transduction system"/>
    <property type="evidence" value="ECO:0007669"/>
    <property type="project" value="InterPro"/>
</dbReference>
<keyword evidence="1 2" id="KW-0597">Phosphoprotein</keyword>
<dbReference type="EMBL" id="MFKV01000021">
    <property type="protein sequence ID" value="OGG50035.1"/>
    <property type="molecule type" value="Genomic_DNA"/>
</dbReference>
<comment type="caution">
    <text evidence="4">The sequence shown here is derived from an EMBL/GenBank/DDBJ whole genome shotgun (WGS) entry which is preliminary data.</text>
</comment>
<dbReference type="InterPro" id="IPR001789">
    <property type="entry name" value="Sig_transdc_resp-reg_receiver"/>
</dbReference>
<organism evidence="4 5">
    <name type="scientific">Candidatus Kaiserbacteria bacterium RIFCSPHIGHO2_01_FULL_54_36</name>
    <dbReference type="NCBI Taxonomy" id="1798482"/>
    <lineage>
        <taxon>Bacteria</taxon>
        <taxon>Candidatus Kaiseribacteriota</taxon>
    </lineage>
</organism>
<dbReference type="PANTHER" id="PTHR44591">
    <property type="entry name" value="STRESS RESPONSE REGULATOR PROTEIN 1"/>
    <property type="match status" value="1"/>
</dbReference>
<evidence type="ECO:0000256" key="1">
    <source>
        <dbReference type="ARBA" id="ARBA00022553"/>
    </source>
</evidence>
<proteinExistence type="predicted"/>
<dbReference type="SMART" id="SM00448">
    <property type="entry name" value="REC"/>
    <property type="match status" value="1"/>
</dbReference>